<dbReference type="Proteomes" id="UP001157006">
    <property type="component" value="Chromosome 6"/>
</dbReference>
<proteinExistence type="predicted"/>
<accession>A0AAV1B7Y5</accession>
<dbReference type="AlphaFoldDB" id="A0AAV1B7Y5"/>
<evidence type="ECO:0000313" key="2">
    <source>
        <dbReference type="Proteomes" id="UP001157006"/>
    </source>
</evidence>
<keyword evidence="2" id="KW-1185">Reference proteome</keyword>
<dbReference type="EMBL" id="OX451741">
    <property type="protein sequence ID" value="CAI8617593.1"/>
    <property type="molecule type" value="Genomic_DNA"/>
</dbReference>
<name>A0AAV1B7Y5_VICFA</name>
<reference evidence="1 2" key="1">
    <citation type="submission" date="2023-01" db="EMBL/GenBank/DDBJ databases">
        <authorList>
            <person name="Kreplak J."/>
        </authorList>
    </citation>
    <scope>NUCLEOTIDE SEQUENCE [LARGE SCALE GENOMIC DNA]</scope>
</reference>
<sequence length="155" mass="18606">MGKILSHPRGEYEYIDVIVEGILKDRGRSSWWRRSSLEVQFGFIPRWWFQLIKRCRSKSEKKIIFKGIFCFCRCQSCSLTFQIPVHLLEKSFEEDNKHWVIRNKCLCNWRNSIIQPRLSNRGMIGGRNPSILWQMLATPNHLLILWFSMWCRLIS</sequence>
<organism evidence="1 2">
    <name type="scientific">Vicia faba</name>
    <name type="common">Broad bean</name>
    <name type="synonym">Faba vulgaris</name>
    <dbReference type="NCBI Taxonomy" id="3906"/>
    <lineage>
        <taxon>Eukaryota</taxon>
        <taxon>Viridiplantae</taxon>
        <taxon>Streptophyta</taxon>
        <taxon>Embryophyta</taxon>
        <taxon>Tracheophyta</taxon>
        <taxon>Spermatophyta</taxon>
        <taxon>Magnoliopsida</taxon>
        <taxon>eudicotyledons</taxon>
        <taxon>Gunneridae</taxon>
        <taxon>Pentapetalae</taxon>
        <taxon>rosids</taxon>
        <taxon>fabids</taxon>
        <taxon>Fabales</taxon>
        <taxon>Fabaceae</taxon>
        <taxon>Papilionoideae</taxon>
        <taxon>50 kb inversion clade</taxon>
        <taxon>NPAAA clade</taxon>
        <taxon>Hologalegina</taxon>
        <taxon>IRL clade</taxon>
        <taxon>Fabeae</taxon>
        <taxon>Vicia</taxon>
    </lineage>
</organism>
<evidence type="ECO:0000313" key="1">
    <source>
        <dbReference type="EMBL" id="CAI8617593.1"/>
    </source>
</evidence>
<protein>
    <submittedName>
        <fullName evidence="1">Uncharacterized protein</fullName>
    </submittedName>
</protein>
<gene>
    <name evidence="1" type="ORF">VFH_VI084000</name>
</gene>